<evidence type="ECO:0000256" key="2">
    <source>
        <dbReference type="ARBA" id="ARBA00005582"/>
    </source>
</evidence>
<accession>A0A848BVR7</accession>
<dbReference type="Pfam" id="PF00293">
    <property type="entry name" value="NUDIX"/>
    <property type="match status" value="1"/>
</dbReference>
<evidence type="ECO:0000256" key="9">
    <source>
        <dbReference type="ARBA" id="ARBA00024486"/>
    </source>
</evidence>
<evidence type="ECO:0000256" key="12">
    <source>
        <dbReference type="ARBA" id="ARBA00026218"/>
    </source>
</evidence>
<organism evidence="23 24">
    <name type="scientific">Megasphaera hexanoica</name>
    <dbReference type="NCBI Taxonomy" id="1675036"/>
    <lineage>
        <taxon>Bacteria</taxon>
        <taxon>Bacillati</taxon>
        <taxon>Bacillota</taxon>
        <taxon>Negativicutes</taxon>
        <taxon>Veillonellales</taxon>
        <taxon>Veillonellaceae</taxon>
        <taxon>Megasphaera</taxon>
    </lineage>
</organism>
<evidence type="ECO:0000313" key="23">
    <source>
        <dbReference type="EMBL" id="NME29335.1"/>
    </source>
</evidence>
<evidence type="ECO:0000256" key="3">
    <source>
        <dbReference type="ARBA" id="ARBA00011245"/>
    </source>
</evidence>
<dbReference type="InterPro" id="IPR015797">
    <property type="entry name" value="NUDIX_hydrolase-like_dom_sf"/>
</dbReference>
<evidence type="ECO:0000256" key="18">
    <source>
        <dbReference type="ARBA" id="ARBA00048002"/>
    </source>
</evidence>
<dbReference type="Gene3D" id="3.90.79.10">
    <property type="entry name" value="Nucleoside Triphosphate Pyrophosphohydrolase"/>
    <property type="match status" value="1"/>
</dbReference>
<evidence type="ECO:0000256" key="19">
    <source>
        <dbReference type="ARBA" id="ARBA00048894"/>
    </source>
</evidence>
<comment type="catalytic activity">
    <reaction evidence="7">
        <text>8-oxo-dATP + H2O = 8-oxo-dAMP + diphosphate + H(+)</text>
        <dbReference type="Rhea" id="RHEA:65396"/>
        <dbReference type="ChEBI" id="CHEBI:15377"/>
        <dbReference type="ChEBI" id="CHEBI:15378"/>
        <dbReference type="ChEBI" id="CHEBI:33019"/>
        <dbReference type="ChEBI" id="CHEBI:71361"/>
        <dbReference type="ChEBI" id="CHEBI:172871"/>
    </reaction>
    <physiologicalReaction direction="left-to-right" evidence="7">
        <dbReference type="Rhea" id="RHEA:65397"/>
    </physiologicalReaction>
</comment>
<comment type="catalytic activity">
    <reaction evidence="19">
        <text>O(6)-methyl-dGTP + H2O = O(6)-methyl-dGMP + diphosphate + H(+)</text>
        <dbReference type="Rhea" id="RHEA:67600"/>
        <dbReference type="ChEBI" id="CHEBI:15377"/>
        <dbReference type="ChEBI" id="CHEBI:15378"/>
        <dbReference type="ChEBI" id="CHEBI:33019"/>
        <dbReference type="ChEBI" id="CHEBI:169974"/>
        <dbReference type="ChEBI" id="CHEBI:169975"/>
    </reaction>
    <physiologicalReaction direction="left-to-right" evidence="19">
        <dbReference type="Rhea" id="RHEA:67601"/>
    </physiologicalReaction>
</comment>
<evidence type="ECO:0000256" key="10">
    <source>
        <dbReference type="ARBA" id="ARBA00024596"/>
    </source>
</evidence>
<evidence type="ECO:0000256" key="20">
    <source>
        <dbReference type="ARBA" id="ARBA00049032"/>
    </source>
</evidence>
<dbReference type="GO" id="GO:0008413">
    <property type="term" value="F:8-oxo-7,8-dihydroguanosine triphosphate pyrophosphatase activity"/>
    <property type="evidence" value="ECO:0007669"/>
    <property type="project" value="InterPro"/>
</dbReference>
<sequence>MRPTTLCFPVNAQGQILLGRKKRGFGVSKWNGFGGKIERGETFRACAVRELYEECHLIADEAALQLVAYLDFRFPADSAYHHIGYVYFLHDWKGTVTASDEMEPCWFSASSLPYDEMWKADGIWIPMILSGRIISGTIVFGDDNDSIAHTDFSDTPGLLEQTVPDTF</sequence>
<dbReference type="EMBL" id="JABAFG010000029">
    <property type="protein sequence ID" value="NME29335.1"/>
    <property type="molecule type" value="Genomic_DNA"/>
</dbReference>
<comment type="similarity">
    <text evidence="2">Belongs to the Nudix hydrolase family.</text>
</comment>
<comment type="catalytic activity">
    <reaction evidence="9">
        <text>8-oxo-dGTP + H2O = 8-oxo-dGMP + diphosphate + H(+)</text>
        <dbReference type="Rhea" id="RHEA:31575"/>
        <dbReference type="ChEBI" id="CHEBI:15377"/>
        <dbReference type="ChEBI" id="CHEBI:15378"/>
        <dbReference type="ChEBI" id="CHEBI:33019"/>
        <dbReference type="ChEBI" id="CHEBI:63224"/>
        <dbReference type="ChEBI" id="CHEBI:77896"/>
    </reaction>
    <physiologicalReaction direction="left-to-right" evidence="9">
        <dbReference type="Rhea" id="RHEA:31576"/>
    </physiologicalReaction>
</comment>
<evidence type="ECO:0000259" key="22">
    <source>
        <dbReference type="PROSITE" id="PS51462"/>
    </source>
</evidence>
<dbReference type="RefSeq" id="WP_170088080.1">
    <property type="nucleotide sequence ID" value="NZ_JABAFG010000029.1"/>
</dbReference>
<dbReference type="GO" id="GO:0008828">
    <property type="term" value="F:dATP diphosphatase activity"/>
    <property type="evidence" value="ECO:0007669"/>
    <property type="project" value="UniProtKB-EC"/>
</dbReference>
<dbReference type="GO" id="GO:0042262">
    <property type="term" value="P:DNA protection"/>
    <property type="evidence" value="ECO:0007669"/>
    <property type="project" value="InterPro"/>
</dbReference>
<evidence type="ECO:0000256" key="17">
    <source>
        <dbReference type="ARBA" id="ARBA00032071"/>
    </source>
</evidence>
<evidence type="ECO:0000256" key="1">
    <source>
        <dbReference type="ARBA" id="ARBA00001946"/>
    </source>
</evidence>
<dbReference type="InterPro" id="IPR003563">
    <property type="entry name" value="8ODP"/>
</dbReference>
<evidence type="ECO:0000256" key="14">
    <source>
        <dbReference type="ARBA" id="ARBA00030634"/>
    </source>
</evidence>
<comment type="function">
    <text evidence="21">Oxidized purine nucleoside triphosphate hydrolase which is a prominent sanitizer of the oxidized nucleotide pool. Catalyzes the hydrolysis of 2-oxo-dATP (2-hydroxy-dATP) into 2-oxo-dAMP. Also has a significant hydrolase activity toward 2-oxo-ATP, 8-oxo-dGTP and 8-oxo-dATP. Through the hydrolysis of oxidized purine nucleoside triphosphates, prevents their incorporation into DNA and the subsequent transversions A:T to C:G and G:C to T:A. Also catalyzes the hydrolysis of methylated purine nucleoside triphosphate preventing their integration into DNA. Through this antimutagenic activity protects cells from oxidative stress.</text>
</comment>
<dbReference type="InterPro" id="IPR000086">
    <property type="entry name" value="NUDIX_hydrolase_dom"/>
</dbReference>
<dbReference type="GO" id="GO:0005737">
    <property type="term" value="C:cytoplasm"/>
    <property type="evidence" value="ECO:0007669"/>
    <property type="project" value="TreeGrafter"/>
</dbReference>
<evidence type="ECO:0000256" key="4">
    <source>
        <dbReference type="ARBA" id="ARBA00022723"/>
    </source>
</evidence>
<evidence type="ECO:0000256" key="8">
    <source>
        <dbReference type="ARBA" id="ARBA00024459"/>
    </source>
</evidence>
<comment type="catalytic activity">
    <reaction evidence="18">
        <text>N(6)-methyl-ATP + H2O = N(6)-methyl-AMP + diphosphate + H(+)</text>
        <dbReference type="Rhea" id="RHEA:67608"/>
        <dbReference type="ChEBI" id="CHEBI:15377"/>
        <dbReference type="ChEBI" id="CHEBI:15378"/>
        <dbReference type="ChEBI" id="CHEBI:33019"/>
        <dbReference type="ChEBI" id="CHEBI:144842"/>
        <dbReference type="ChEBI" id="CHEBI:172873"/>
    </reaction>
    <physiologicalReaction direction="left-to-right" evidence="18">
        <dbReference type="Rhea" id="RHEA:67609"/>
    </physiologicalReaction>
</comment>
<keyword evidence="4" id="KW-0479">Metal-binding</keyword>
<feature type="domain" description="Nudix hydrolase" evidence="22">
    <location>
        <begin position="1"/>
        <end position="130"/>
    </location>
</feature>
<evidence type="ECO:0000256" key="6">
    <source>
        <dbReference type="ARBA" id="ARBA00022842"/>
    </source>
</evidence>
<protein>
    <recommendedName>
        <fullName evidence="12">Oxidized purine nucleoside triphosphate hydrolase</fullName>
        <ecNumber evidence="11">3.6.1.56</ecNumber>
    </recommendedName>
    <alternativeName>
        <fullName evidence="16">2-hydroxy-dATP diphosphatase</fullName>
    </alternativeName>
    <alternativeName>
        <fullName evidence="15">7,8-dihydro-8-oxoguanine triphosphatase</fullName>
    </alternativeName>
    <alternativeName>
        <fullName evidence="14">8-oxo-dGTPase</fullName>
    </alternativeName>
    <alternativeName>
        <fullName evidence="17">Methylated purine nucleoside triphosphate hydrolase</fullName>
    </alternativeName>
    <alternativeName>
        <fullName evidence="13">Nucleoside diphosphate-linked moiety X motif 1</fullName>
    </alternativeName>
</protein>
<dbReference type="PROSITE" id="PS51462">
    <property type="entry name" value="NUDIX"/>
    <property type="match status" value="1"/>
</dbReference>
<dbReference type="AlphaFoldDB" id="A0A848BVR7"/>
<dbReference type="EC" id="3.6.1.56" evidence="11"/>
<evidence type="ECO:0000256" key="11">
    <source>
        <dbReference type="ARBA" id="ARBA00026103"/>
    </source>
</evidence>
<reference evidence="23 24" key="1">
    <citation type="submission" date="2020-04" db="EMBL/GenBank/DDBJ databases">
        <authorList>
            <person name="Hitch T.C.A."/>
            <person name="Wylensek D."/>
            <person name="Clavel T."/>
        </authorList>
    </citation>
    <scope>NUCLEOTIDE SEQUENCE [LARGE SCALE GENOMIC DNA]</scope>
    <source>
        <strain evidence="23 24">Oil-RF-744-FAT-WT-6-1</strain>
    </source>
</reference>
<evidence type="ECO:0000256" key="15">
    <source>
        <dbReference type="ARBA" id="ARBA00030682"/>
    </source>
</evidence>
<evidence type="ECO:0000313" key="24">
    <source>
        <dbReference type="Proteomes" id="UP000591071"/>
    </source>
</evidence>
<evidence type="ECO:0000256" key="5">
    <source>
        <dbReference type="ARBA" id="ARBA00022801"/>
    </source>
</evidence>
<dbReference type="PRINTS" id="PR01403">
    <property type="entry name" value="8OXTPHPHTASE"/>
</dbReference>
<comment type="subunit">
    <text evidence="3">Monomer.</text>
</comment>
<dbReference type="SUPFAM" id="SSF55811">
    <property type="entry name" value="Nudix"/>
    <property type="match status" value="1"/>
</dbReference>
<dbReference type="Proteomes" id="UP000591071">
    <property type="component" value="Unassembled WGS sequence"/>
</dbReference>
<dbReference type="PANTHER" id="PTHR43758:SF2">
    <property type="entry name" value="OXIDIZED PURINE NUCLEOSIDE TRIPHOSPHATE HYDROLASE"/>
    <property type="match status" value="1"/>
</dbReference>
<evidence type="ECO:0000256" key="16">
    <source>
        <dbReference type="ARBA" id="ARBA00031927"/>
    </source>
</evidence>
<dbReference type="PANTHER" id="PTHR43758">
    <property type="entry name" value="7,8-DIHYDRO-8-OXOGUANINE TRIPHOSPHATASE"/>
    <property type="match status" value="1"/>
</dbReference>
<comment type="caution">
    <text evidence="23">The sequence shown here is derived from an EMBL/GenBank/DDBJ whole genome shotgun (WGS) entry which is preliminary data.</text>
</comment>
<dbReference type="GO" id="GO:0046872">
    <property type="term" value="F:metal ion binding"/>
    <property type="evidence" value="ECO:0007669"/>
    <property type="project" value="UniProtKB-KW"/>
</dbReference>
<dbReference type="CDD" id="cd03427">
    <property type="entry name" value="NUDIX_MTH1_Nudt1"/>
    <property type="match status" value="1"/>
</dbReference>
<comment type="catalytic activity">
    <reaction evidence="8">
        <text>2-oxo-dATP + H2O = 2-oxo-dAMP + diphosphate + H(+)</text>
        <dbReference type="Rhea" id="RHEA:31583"/>
        <dbReference type="ChEBI" id="CHEBI:15377"/>
        <dbReference type="ChEBI" id="CHEBI:15378"/>
        <dbReference type="ChEBI" id="CHEBI:33019"/>
        <dbReference type="ChEBI" id="CHEBI:63212"/>
        <dbReference type="ChEBI" id="CHEBI:77897"/>
        <dbReference type="EC" id="3.6.1.56"/>
    </reaction>
    <physiologicalReaction direction="left-to-right" evidence="8">
        <dbReference type="Rhea" id="RHEA:31584"/>
    </physiologicalReaction>
</comment>
<evidence type="ECO:0000256" key="7">
    <source>
        <dbReference type="ARBA" id="ARBA00024448"/>
    </source>
</evidence>
<proteinExistence type="inferred from homology"/>
<evidence type="ECO:0000256" key="13">
    <source>
        <dbReference type="ARBA" id="ARBA00029673"/>
    </source>
</evidence>
<comment type="catalytic activity">
    <reaction evidence="10">
        <text>2-oxo-ATP + H2O = 2-oxo-AMP + diphosphate + H(+)</text>
        <dbReference type="Rhea" id="RHEA:67392"/>
        <dbReference type="ChEBI" id="CHEBI:15377"/>
        <dbReference type="ChEBI" id="CHEBI:15378"/>
        <dbReference type="ChEBI" id="CHEBI:33019"/>
        <dbReference type="ChEBI" id="CHEBI:71395"/>
        <dbReference type="ChEBI" id="CHEBI:172878"/>
    </reaction>
    <physiologicalReaction direction="left-to-right" evidence="10">
        <dbReference type="Rhea" id="RHEA:67393"/>
    </physiologicalReaction>
</comment>
<keyword evidence="5" id="KW-0378">Hydrolase</keyword>
<evidence type="ECO:0000256" key="21">
    <source>
        <dbReference type="ARBA" id="ARBA00053094"/>
    </source>
</evidence>
<keyword evidence="6" id="KW-0460">Magnesium</keyword>
<comment type="cofactor">
    <cofactor evidence="1">
        <name>Mg(2+)</name>
        <dbReference type="ChEBI" id="CHEBI:18420"/>
    </cofactor>
</comment>
<name>A0A848BVR7_9FIRM</name>
<comment type="catalytic activity">
    <reaction evidence="20">
        <text>N(6)-methyl-dATP + H2O = N(6)-methyl-dAMP + diphosphate + H(+)</text>
        <dbReference type="Rhea" id="RHEA:67604"/>
        <dbReference type="ChEBI" id="CHEBI:15377"/>
        <dbReference type="ChEBI" id="CHEBI:15378"/>
        <dbReference type="ChEBI" id="CHEBI:33019"/>
        <dbReference type="ChEBI" id="CHEBI:169976"/>
        <dbReference type="ChEBI" id="CHEBI:172872"/>
    </reaction>
    <physiologicalReaction direction="left-to-right" evidence="20">
        <dbReference type="Rhea" id="RHEA:67605"/>
    </physiologicalReaction>
</comment>
<gene>
    <name evidence="23" type="ORF">HF872_12035</name>
</gene>